<organism evidence="2 3">
    <name type="scientific">Cetraspora pellucida</name>
    <dbReference type="NCBI Taxonomy" id="1433469"/>
    <lineage>
        <taxon>Eukaryota</taxon>
        <taxon>Fungi</taxon>
        <taxon>Fungi incertae sedis</taxon>
        <taxon>Mucoromycota</taxon>
        <taxon>Glomeromycotina</taxon>
        <taxon>Glomeromycetes</taxon>
        <taxon>Diversisporales</taxon>
        <taxon>Gigasporaceae</taxon>
        <taxon>Cetraspora</taxon>
    </lineage>
</organism>
<dbReference type="Gene3D" id="3.40.50.620">
    <property type="entry name" value="HUPs"/>
    <property type="match status" value="1"/>
</dbReference>
<dbReference type="AlphaFoldDB" id="A0A9N9DPM7"/>
<evidence type="ECO:0000259" key="1">
    <source>
        <dbReference type="Pfam" id="PF01467"/>
    </source>
</evidence>
<reference evidence="2" key="1">
    <citation type="submission" date="2021-06" db="EMBL/GenBank/DDBJ databases">
        <authorList>
            <person name="Kallberg Y."/>
            <person name="Tangrot J."/>
            <person name="Rosling A."/>
        </authorList>
    </citation>
    <scope>NUCLEOTIDE SEQUENCE</scope>
    <source>
        <strain evidence="2">FL966</strain>
    </source>
</reference>
<dbReference type="GO" id="GO:0004515">
    <property type="term" value="F:nicotinate-nucleotide adenylyltransferase activity"/>
    <property type="evidence" value="ECO:0007669"/>
    <property type="project" value="TreeGrafter"/>
</dbReference>
<dbReference type="SUPFAM" id="SSF52374">
    <property type="entry name" value="Nucleotidylyl transferase"/>
    <property type="match status" value="1"/>
</dbReference>
<evidence type="ECO:0000313" key="3">
    <source>
        <dbReference type="Proteomes" id="UP000789759"/>
    </source>
</evidence>
<dbReference type="InterPro" id="IPR014729">
    <property type="entry name" value="Rossmann-like_a/b/a_fold"/>
</dbReference>
<dbReference type="OrthoDB" id="422187at2759"/>
<gene>
    <name evidence="2" type="ORF">CPELLU_LOCUS9225</name>
</gene>
<comment type="caution">
    <text evidence="2">The sequence shown here is derived from an EMBL/GenBank/DDBJ whole genome shotgun (WGS) entry which is preliminary data.</text>
</comment>
<evidence type="ECO:0000313" key="2">
    <source>
        <dbReference type="EMBL" id="CAG8648787.1"/>
    </source>
</evidence>
<dbReference type="EMBL" id="CAJVQA010006938">
    <property type="protein sequence ID" value="CAG8648787.1"/>
    <property type="molecule type" value="Genomic_DNA"/>
</dbReference>
<dbReference type="GO" id="GO:0000309">
    <property type="term" value="F:nicotinamide-nucleotide adenylyltransferase activity"/>
    <property type="evidence" value="ECO:0007669"/>
    <property type="project" value="TreeGrafter"/>
</dbReference>
<dbReference type="InterPro" id="IPR004821">
    <property type="entry name" value="Cyt_trans-like"/>
</dbReference>
<dbReference type="Pfam" id="PF01467">
    <property type="entry name" value="CTP_transf_like"/>
    <property type="match status" value="1"/>
</dbReference>
<dbReference type="InterPro" id="IPR051182">
    <property type="entry name" value="Euk_NMN_adenylyltrnsfrase"/>
</dbReference>
<keyword evidence="3" id="KW-1185">Reference proteome</keyword>
<dbReference type="Proteomes" id="UP000789759">
    <property type="component" value="Unassembled WGS sequence"/>
</dbReference>
<sequence length="256" mass="30861">MSSQEDEFTSIKKLLKNLSNEFLNPPAILLMCGNFNPIHNHHIQMFENAKLFLKKKYEIVAGYISPSSAKWINGKYKDKERTPFQNRKEMIEKVLEESSWIEIDTWQALYSEDIVNCYQVINRLEEFLNKNNQIQQILNQKQLNKLEIIYICGLDEIFINDITNLKDYKIIIFERYFNNEQNQNWKNECENYLNELYNDKWTKFQHNVSYIDQDENSNNFSSTQIRTLLKQKNDSWQEMCHSKVTKYLLENDIFKY</sequence>
<name>A0A9N9DPM7_9GLOM</name>
<protein>
    <submittedName>
        <fullName evidence="2">19423_t:CDS:1</fullName>
    </submittedName>
</protein>
<dbReference type="GO" id="GO:0009435">
    <property type="term" value="P:NAD+ biosynthetic process"/>
    <property type="evidence" value="ECO:0007669"/>
    <property type="project" value="TreeGrafter"/>
</dbReference>
<feature type="domain" description="Cytidyltransferase-like" evidence="1">
    <location>
        <begin position="30"/>
        <end position="227"/>
    </location>
</feature>
<accession>A0A9N9DPM7</accession>
<dbReference type="PANTHER" id="PTHR12039">
    <property type="entry name" value="NICOTINAMIDE MONONUCLEOTIDE ADENYLYLTRANSFERASE"/>
    <property type="match status" value="1"/>
</dbReference>
<dbReference type="PANTHER" id="PTHR12039:SF0">
    <property type="entry name" value="NICOTINAMIDE-NUCLEOTIDE ADENYLYLTRANSFERASE"/>
    <property type="match status" value="1"/>
</dbReference>
<proteinExistence type="predicted"/>